<feature type="domain" description="FAD-binding PCMH-type" evidence="7">
    <location>
        <begin position="26"/>
        <end position="215"/>
    </location>
</feature>
<dbReference type="RefSeq" id="XP_005757840.1">
    <property type="nucleotide sequence ID" value="XM_005757783.1"/>
</dbReference>
<evidence type="ECO:0000256" key="1">
    <source>
        <dbReference type="ARBA" id="ARBA00001974"/>
    </source>
</evidence>
<evidence type="ECO:0000313" key="9">
    <source>
        <dbReference type="Proteomes" id="UP000013827"/>
    </source>
</evidence>
<dbReference type="AlphaFoldDB" id="A0A0D3I2C6"/>
<comment type="cofactor">
    <cofactor evidence="1">
        <name>FAD</name>
        <dbReference type="ChEBI" id="CHEBI:57692"/>
    </cofactor>
</comment>
<dbReference type="GeneID" id="17251456"/>
<dbReference type="HOGENOM" id="CLU_368613_0_0_1"/>
<accession>A0A0D3I2C6</accession>
<dbReference type="InterPro" id="IPR036318">
    <property type="entry name" value="FAD-bd_PCMH-like_sf"/>
</dbReference>
<name>A0A0D3I2C6_EMIH1</name>
<organism evidence="8 9">
    <name type="scientific">Emiliania huxleyi (strain CCMP1516)</name>
    <dbReference type="NCBI Taxonomy" id="280463"/>
    <lineage>
        <taxon>Eukaryota</taxon>
        <taxon>Haptista</taxon>
        <taxon>Haptophyta</taxon>
        <taxon>Prymnesiophyceae</taxon>
        <taxon>Isochrysidales</taxon>
        <taxon>Noelaerhabdaceae</taxon>
        <taxon>Emiliania</taxon>
    </lineage>
</organism>
<evidence type="ECO:0000256" key="4">
    <source>
        <dbReference type="ARBA" id="ARBA00022827"/>
    </source>
</evidence>
<evidence type="ECO:0000256" key="3">
    <source>
        <dbReference type="ARBA" id="ARBA00022630"/>
    </source>
</evidence>
<keyword evidence="4" id="KW-0274">FAD</keyword>
<reference evidence="8" key="2">
    <citation type="submission" date="2024-10" db="UniProtKB">
        <authorList>
            <consortium name="EnsemblProtists"/>
        </authorList>
    </citation>
    <scope>IDENTIFICATION</scope>
</reference>
<dbReference type="Gene3D" id="3.30.465.10">
    <property type="match status" value="1"/>
</dbReference>
<dbReference type="GO" id="GO:0016491">
    <property type="term" value="F:oxidoreductase activity"/>
    <property type="evidence" value="ECO:0007669"/>
    <property type="project" value="UniProtKB-KW"/>
</dbReference>
<evidence type="ECO:0000256" key="5">
    <source>
        <dbReference type="ARBA" id="ARBA00023002"/>
    </source>
</evidence>
<dbReference type="InterPro" id="IPR050416">
    <property type="entry name" value="FAD-linked_Oxidoreductase"/>
</dbReference>
<dbReference type="STRING" id="2903.R1D3L9"/>
<evidence type="ECO:0000259" key="7">
    <source>
        <dbReference type="PROSITE" id="PS51387"/>
    </source>
</evidence>
<dbReference type="InterPro" id="IPR016169">
    <property type="entry name" value="FAD-bd_PCMH_sub2"/>
</dbReference>
<dbReference type="InterPro" id="IPR016166">
    <property type="entry name" value="FAD-bd_PCMH"/>
</dbReference>
<evidence type="ECO:0000313" key="8">
    <source>
        <dbReference type="EnsemblProtists" id="EOD05411"/>
    </source>
</evidence>
<dbReference type="PaxDb" id="2903-EOD05411"/>
<reference evidence="9" key="1">
    <citation type="journal article" date="2013" name="Nature">
        <title>Pan genome of the phytoplankton Emiliania underpins its global distribution.</title>
        <authorList>
            <person name="Read B.A."/>
            <person name="Kegel J."/>
            <person name="Klute M.J."/>
            <person name="Kuo A."/>
            <person name="Lefebvre S.C."/>
            <person name="Maumus F."/>
            <person name="Mayer C."/>
            <person name="Miller J."/>
            <person name="Monier A."/>
            <person name="Salamov A."/>
            <person name="Young J."/>
            <person name="Aguilar M."/>
            <person name="Claverie J.M."/>
            <person name="Frickenhaus S."/>
            <person name="Gonzalez K."/>
            <person name="Herman E.K."/>
            <person name="Lin Y.C."/>
            <person name="Napier J."/>
            <person name="Ogata H."/>
            <person name="Sarno A.F."/>
            <person name="Shmutz J."/>
            <person name="Schroeder D."/>
            <person name="de Vargas C."/>
            <person name="Verret F."/>
            <person name="von Dassow P."/>
            <person name="Valentin K."/>
            <person name="Van de Peer Y."/>
            <person name="Wheeler G."/>
            <person name="Dacks J.B."/>
            <person name="Delwiche C.F."/>
            <person name="Dyhrman S.T."/>
            <person name="Glockner G."/>
            <person name="John U."/>
            <person name="Richards T."/>
            <person name="Worden A.Z."/>
            <person name="Zhang X."/>
            <person name="Grigoriev I.V."/>
            <person name="Allen A.E."/>
            <person name="Bidle K."/>
            <person name="Borodovsky M."/>
            <person name="Bowler C."/>
            <person name="Brownlee C."/>
            <person name="Cock J.M."/>
            <person name="Elias M."/>
            <person name="Gladyshev V.N."/>
            <person name="Groth M."/>
            <person name="Guda C."/>
            <person name="Hadaegh A."/>
            <person name="Iglesias-Rodriguez M.D."/>
            <person name="Jenkins J."/>
            <person name="Jones B.M."/>
            <person name="Lawson T."/>
            <person name="Leese F."/>
            <person name="Lindquist E."/>
            <person name="Lobanov A."/>
            <person name="Lomsadze A."/>
            <person name="Malik S.B."/>
            <person name="Marsh M.E."/>
            <person name="Mackinder L."/>
            <person name="Mock T."/>
            <person name="Mueller-Roeber B."/>
            <person name="Pagarete A."/>
            <person name="Parker M."/>
            <person name="Probert I."/>
            <person name="Quesneville H."/>
            <person name="Raines C."/>
            <person name="Rensing S.A."/>
            <person name="Riano-Pachon D.M."/>
            <person name="Richier S."/>
            <person name="Rokitta S."/>
            <person name="Shiraiwa Y."/>
            <person name="Soanes D.M."/>
            <person name="van der Giezen M."/>
            <person name="Wahlund T.M."/>
            <person name="Williams B."/>
            <person name="Wilson W."/>
            <person name="Wolfe G."/>
            <person name="Wurch L.L."/>
        </authorList>
    </citation>
    <scope>NUCLEOTIDE SEQUENCE</scope>
</reference>
<dbReference type="PANTHER" id="PTHR42973:SF39">
    <property type="entry name" value="FAD-BINDING PCMH-TYPE DOMAIN-CONTAINING PROTEIN"/>
    <property type="match status" value="1"/>
</dbReference>
<dbReference type="GO" id="GO:0071949">
    <property type="term" value="F:FAD binding"/>
    <property type="evidence" value="ECO:0007669"/>
    <property type="project" value="InterPro"/>
</dbReference>
<sequence>MVPASENYVQSRASAGFNLYYATQGGQEGIGNVAPVTSAKELMTVMQDAVHKGLSFSIVAGGHGYEGRGPTAAGTALHTFEIVIDTSLMNRIGEEHVNGSTYITMEGGLQLATAYEYLFKKHNLLIPGGSCWAVCAGGHVTGGGYGIYSVDHGTTCDYLGGVHFAWVDSTGTVRETHAWANSPEYELRQLLWACRGAMAGNFGVILKYYFDLPAMQGKLNPLHKCVAPSVYHQITTTLVPIDSVHCTPNMYKALFRANYQWFESGGKAFSFFRATTKGITINIYCCSGLPHMLNYIRHMVRAMIKVELQAIKGITVHPHGSVHAPPCNGRLLFADIVLHPAWDDLEILPYSFFDFMEANSSMPSPNSFFKNSGHVIGTPRSKETFDASGTSLYALGYTDTQLDIIFDRILQLYTAKDCKGNLHVAPSAATLDIAKITVYDNVTRKSKELYLKKWAGGPNPDARPQSGFISQHFAPGGPGDASEAGIASPDVNQSFTWQHDPYNGKVKDYASNETSPVPIAGPGPNDSGPWPLPATSIANRNAVMKVQPQLYWSYEKDSPYFHMWFDSFTAEVFSNSSAPNPECPQIQGGYINYPDTFFMKHYSADGNVSLNRAGPDAWPHLMYGNGNGEASVNPSEREHGMPADFLTPLVEVKGMFDSKGCFDLYSRAVTAIPPDGNGTQSPQTAPRPNGIRTPQTANKAIGLPTPEEFGINVEPYDKGGLVDKARLQAVEAGGAGGGCNCTIS</sequence>
<dbReference type="PROSITE" id="PS51387">
    <property type="entry name" value="FAD_PCMH"/>
    <property type="match status" value="1"/>
</dbReference>
<dbReference type="SUPFAM" id="SSF56176">
    <property type="entry name" value="FAD-binding/transporter-associated domain-like"/>
    <property type="match status" value="1"/>
</dbReference>
<dbReference type="KEGG" id="ehx:EMIHUDRAFT_199126"/>
<evidence type="ECO:0000256" key="6">
    <source>
        <dbReference type="SAM" id="MobiDB-lite"/>
    </source>
</evidence>
<feature type="region of interest" description="Disordered" evidence="6">
    <location>
        <begin position="673"/>
        <end position="696"/>
    </location>
</feature>
<dbReference type="EnsemblProtists" id="EOD05411">
    <property type="protein sequence ID" value="EOD05411"/>
    <property type="gene ID" value="EMIHUDRAFT_199126"/>
</dbReference>
<dbReference type="PANTHER" id="PTHR42973">
    <property type="entry name" value="BINDING OXIDOREDUCTASE, PUTATIVE (AFU_ORTHOLOGUE AFUA_1G17690)-RELATED"/>
    <property type="match status" value="1"/>
</dbReference>
<dbReference type="Pfam" id="PF01565">
    <property type="entry name" value="FAD_binding_4"/>
    <property type="match status" value="1"/>
</dbReference>
<dbReference type="Proteomes" id="UP000013827">
    <property type="component" value="Unassembled WGS sequence"/>
</dbReference>
<keyword evidence="3" id="KW-0285">Flavoprotein</keyword>
<feature type="compositionally biased region" description="Polar residues" evidence="6">
    <location>
        <begin position="677"/>
        <end position="696"/>
    </location>
</feature>
<proteinExistence type="inferred from homology"/>
<evidence type="ECO:0000256" key="2">
    <source>
        <dbReference type="ARBA" id="ARBA00005466"/>
    </source>
</evidence>
<protein>
    <recommendedName>
        <fullName evidence="7">FAD-binding PCMH-type domain-containing protein</fullName>
    </recommendedName>
</protein>
<dbReference type="Gene3D" id="3.40.462.20">
    <property type="match status" value="2"/>
</dbReference>
<keyword evidence="5" id="KW-0560">Oxidoreductase</keyword>
<comment type="similarity">
    <text evidence="2">Belongs to the oxygen-dependent FAD-linked oxidoreductase family.</text>
</comment>
<dbReference type="InterPro" id="IPR006094">
    <property type="entry name" value="Oxid_FAD_bind_N"/>
</dbReference>
<keyword evidence="9" id="KW-1185">Reference proteome</keyword>